<feature type="region of interest" description="Disordered" evidence="1">
    <location>
        <begin position="11"/>
        <end position="31"/>
    </location>
</feature>
<proteinExistence type="predicted"/>
<evidence type="ECO:0000256" key="1">
    <source>
        <dbReference type="SAM" id="MobiDB-lite"/>
    </source>
</evidence>
<dbReference type="AlphaFoldDB" id="E6PMP0"/>
<sequence length="112" mass="12399">MSCKGHAACARPCPAQAGAPRRPGCNSVRMHQPAHRPDAPLWCVVLRIKGIPAVKRRQRMGMVFAQILLRSFQRPIHLRWPAARPVRAAKLATHPPRTASPWTSPLAKKTSC</sequence>
<evidence type="ECO:0000313" key="2">
    <source>
        <dbReference type="EMBL" id="CBH96192.1"/>
    </source>
</evidence>
<feature type="region of interest" description="Disordered" evidence="1">
    <location>
        <begin position="91"/>
        <end position="112"/>
    </location>
</feature>
<accession>E6PMP0</accession>
<dbReference type="EMBL" id="CABM01000022">
    <property type="protein sequence ID" value="CBH96192.1"/>
    <property type="molecule type" value="Genomic_DNA"/>
</dbReference>
<comment type="caution">
    <text evidence="2">The sequence shown here is derived from an EMBL/GenBank/DDBJ whole genome shotgun (WGS) entry which is preliminary data.</text>
</comment>
<reference evidence="2" key="1">
    <citation type="submission" date="2009-10" db="EMBL/GenBank/DDBJ databases">
        <title>Diversity of trophic interactions inside an arsenic-rich microbial ecosystem.</title>
        <authorList>
            <person name="Bertin P.N."/>
            <person name="Heinrich-Salmeron A."/>
            <person name="Pelletier E."/>
            <person name="Goulhen-Chollet F."/>
            <person name="Arsene-Ploetze F."/>
            <person name="Gallien S."/>
            <person name="Calteau A."/>
            <person name="Vallenet D."/>
            <person name="Casiot C."/>
            <person name="Chane-Woon-Ming B."/>
            <person name="Giloteaux L."/>
            <person name="Barakat M."/>
            <person name="Bonnefoy V."/>
            <person name="Bruneel O."/>
            <person name="Chandler M."/>
            <person name="Cleiss J."/>
            <person name="Duran R."/>
            <person name="Elbaz-Poulichet F."/>
            <person name="Fonknechten N."/>
            <person name="Lauga B."/>
            <person name="Mornico D."/>
            <person name="Ortet P."/>
            <person name="Schaeffer C."/>
            <person name="Siguier P."/>
            <person name="Alexander Thil Smith A."/>
            <person name="Van Dorsselaer A."/>
            <person name="Weissenbach J."/>
            <person name="Medigue C."/>
            <person name="Le Paslier D."/>
        </authorList>
    </citation>
    <scope>NUCLEOTIDE SEQUENCE</scope>
</reference>
<name>E6PMP0_9ZZZZ</name>
<organism evidence="2">
    <name type="scientific">mine drainage metagenome</name>
    <dbReference type="NCBI Taxonomy" id="410659"/>
    <lineage>
        <taxon>unclassified sequences</taxon>
        <taxon>metagenomes</taxon>
        <taxon>ecological metagenomes</taxon>
    </lineage>
</organism>
<protein>
    <submittedName>
        <fullName evidence="2">Uncharacterized protein</fullName>
    </submittedName>
</protein>
<gene>
    <name evidence="2" type="ORF">CARN2_1183</name>
</gene>